<dbReference type="STRING" id="1278298.GCA_000428685_01797"/>
<dbReference type="Proteomes" id="UP000276899">
    <property type="component" value="Chromosome"/>
</dbReference>
<dbReference type="EMBL" id="LR134363">
    <property type="protein sequence ID" value="VEG74635.1"/>
    <property type="molecule type" value="Genomic_DNA"/>
</dbReference>
<protein>
    <submittedName>
        <fullName evidence="2">Uncharacterized protein</fullName>
    </submittedName>
</protein>
<evidence type="ECO:0000313" key="2">
    <source>
        <dbReference type="EMBL" id="VEG74635.1"/>
    </source>
</evidence>
<gene>
    <name evidence="2" type="ORF">NCTC11923_01269</name>
</gene>
<evidence type="ECO:0000256" key="1">
    <source>
        <dbReference type="SAM" id="MobiDB-lite"/>
    </source>
</evidence>
<sequence>MWSATPTHSAQAGSIQQVIRSTTAAARAPPPPSRHHVPALHHAWQASPRQAATRAVITAWPA</sequence>
<proteinExistence type="predicted"/>
<name>A0A448KCI6_9ACTO</name>
<keyword evidence="3" id="KW-1185">Reference proteome</keyword>
<dbReference type="KEGG" id="asla:NCTC11923_01269"/>
<evidence type="ECO:0000313" key="3">
    <source>
        <dbReference type="Proteomes" id="UP000276899"/>
    </source>
</evidence>
<organism evidence="2 3">
    <name type="scientific">Actinomyces slackii</name>
    <dbReference type="NCBI Taxonomy" id="52774"/>
    <lineage>
        <taxon>Bacteria</taxon>
        <taxon>Bacillati</taxon>
        <taxon>Actinomycetota</taxon>
        <taxon>Actinomycetes</taxon>
        <taxon>Actinomycetales</taxon>
        <taxon>Actinomycetaceae</taxon>
        <taxon>Actinomyces</taxon>
    </lineage>
</organism>
<feature type="region of interest" description="Disordered" evidence="1">
    <location>
        <begin position="1"/>
        <end position="38"/>
    </location>
</feature>
<accession>A0A448KCI6</accession>
<reference evidence="2 3" key="1">
    <citation type="submission" date="2018-12" db="EMBL/GenBank/DDBJ databases">
        <authorList>
            <consortium name="Pathogen Informatics"/>
        </authorList>
    </citation>
    <scope>NUCLEOTIDE SEQUENCE [LARGE SCALE GENOMIC DNA]</scope>
    <source>
        <strain evidence="2 3">NCTC11923</strain>
    </source>
</reference>
<feature type="compositionally biased region" description="Polar residues" evidence="1">
    <location>
        <begin position="1"/>
        <end position="20"/>
    </location>
</feature>
<dbReference type="AlphaFoldDB" id="A0A448KCI6"/>